<dbReference type="SUPFAM" id="SSF49384">
    <property type="entry name" value="Carbohydrate-binding domain"/>
    <property type="match status" value="1"/>
</dbReference>
<name>A0A315XYU7_RUMFL</name>
<feature type="chain" id="PRO_5039254324" description="Cohesin domain-containing protein" evidence="2">
    <location>
        <begin position="24"/>
        <end position="307"/>
    </location>
</feature>
<dbReference type="RefSeq" id="WP_109726444.1">
    <property type="nucleotide sequence ID" value="NZ_QGDI01000006.1"/>
</dbReference>
<evidence type="ECO:0008006" key="5">
    <source>
        <dbReference type="Google" id="ProtNLM"/>
    </source>
</evidence>
<evidence type="ECO:0000256" key="1">
    <source>
        <dbReference type="SAM" id="MobiDB-lite"/>
    </source>
</evidence>
<accession>A0A315XYU7</accession>
<gene>
    <name evidence="3" type="ORF">IE37_01664</name>
</gene>
<dbReference type="AlphaFoldDB" id="A0A315XYU7"/>
<dbReference type="PROSITE" id="PS51257">
    <property type="entry name" value="PROKAR_LIPOPROTEIN"/>
    <property type="match status" value="1"/>
</dbReference>
<sequence length="307" mass="32379">MSNFRKKAIALASVACVALTSFASCMDSKSSSSSNAGSKADSNVSENATDADGNTVANANNGNGSSGNGSSGGDVDFENIVNDQGQVVVTPFQSGSSDDFGIPAPEVDLDSDDPVAKEPATEIVEVTEANGEKATDSAGNVVTQIVTKPADSSSENYKSKTESKYCFWIDISKDSDYVFNDQFIKVTFNLKDNIPNRDYPVRFNPDLSSVAGKTITPDKVVQGTIRVGGDIDAQNVSSESGFVVYGDNVSAKAGDTVDYYLNIKNNPGLAGILVWVYYDANAMEVESIRPAGEFANFAKTKVGSKPE</sequence>
<dbReference type="Gene3D" id="2.60.40.680">
    <property type="match status" value="1"/>
</dbReference>
<evidence type="ECO:0000256" key="2">
    <source>
        <dbReference type="SAM" id="SignalP"/>
    </source>
</evidence>
<keyword evidence="2" id="KW-0732">Signal</keyword>
<proteinExistence type="predicted"/>
<organism evidence="3 4">
    <name type="scientific">Ruminococcus flavefaciens</name>
    <dbReference type="NCBI Taxonomy" id="1265"/>
    <lineage>
        <taxon>Bacteria</taxon>
        <taxon>Bacillati</taxon>
        <taxon>Bacillota</taxon>
        <taxon>Clostridia</taxon>
        <taxon>Eubacteriales</taxon>
        <taxon>Oscillospiraceae</taxon>
        <taxon>Ruminococcus</taxon>
    </lineage>
</organism>
<dbReference type="GO" id="GO:0030246">
    <property type="term" value="F:carbohydrate binding"/>
    <property type="evidence" value="ECO:0007669"/>
    <property type="project" value="InterPro"/>
</dbReference>
<reference evidence="3 4" key="1">
    <citation type="submission" date="2018-05" db="EMBL/GenBank/DDBJ databases">
        <title>The Hungate 1000. A catalogue of reference genomes from the rumen microbiome.</title>
        <authorList>
            <person name="Kelly W."/>
        </authorList>
    </citation>
    <scope>NUCLEOTIDE SEQUENCE [LARGE SCALE GENOMIC DNA]</scope>
    <source>
        <strain evidence="3 4">SAb67</strain>
    </source>
</reference>
<feature type="region of interest" description="Disordered" evidence="1">
    <location>
        <begin position="29"/>
        <end position="78"/>
    </location>
</feature>
<dbReference type="InterPro" id="IPR008965">
    <property type="entry name" value="CBM2/CBM3_carb-bd_dom_sf"/>
</dbReference>
<feature type="signal peptide" evidence="2">
    <location>
        <begin position="1"/>
        <end position="23"/>
    </location>
</feature>
<feature type="compositionally biased region" description="Low complexity" evidence="1">
    <location>
        <begin position="29"/>
        <end position="63"/>
    </location>
</feature>
<evidence type="ECO:0000313" key="3">
    <source>
        <dbReference type="EMBL" id="PWJ12581.1"/>
    </source>
</evidence>
<protein>
    <recommendedName>
        <fullName evidence="5">Cohesin domain-containing protein</fullName>
    </recommendedName>
</protein>
<comment type="caution">
    <text evidence="3">The sequence shown here is derived from an EMBL/GenBank/DDBJ whole genome shotgun (WGS) entry which is preliminary data.</text>
</comment>
<dbReference type="OrthoDB" id="1822591at2"/>
<evidence type="ECO:0000313" key="4">
    <source>
        <dbReference type="Proteomes" id="UP000245720"/>
    </source>
</evidence>
<dbReference type="EMBL" id="QGDI01000006">
    <property type="protein sequence ID" value="PWJ12581.1"/>
    <property type="molecule type" value="Genomic_DNA"/>
</dbReference>
<dbReference type="Proteomes" id="UP000245720">
    <property type="component" value="Unassembled WGS sequence"/>
</dbReference>